<keyword evidence="2" id="KW-1185">Reference proteome</keyword>
<protein>
    <submittedName>
        <fullName evidence="1">Uncharacterized protein</fullName>
    </submittedName>
</protein>
<dbReference type="EMBL" id="CM009306">
    <property type="protein sequence ID" value="KAI9378960.1"/>
    <property type="molecule type" value="Genomic_DNA"/>
</dbReference>
<name>A0ACC0RQ96_POPTR</name>
<organism evidence="1 2">
    <name type="scientific">Populus trichocarpa</name>
    <name type="common">Western balsam poplar</name>
    <name type="synonym">Populus balsamifera subsp. trichocarpa</name>
    <dbReference type="NCBI Taxonomy" id="3694"/>
    <lineage>
        <taxon>Eukaryota</taxon>
        <taxon>Viridiplantae</taxon>
        <taxon>Streptophyta</taxon>
        <taxon>Embryophyta</taxon>
        <taxon>Tracheophyta</taxon>
        <taxon>Spermatophyta</taxon>
        <taxon>Magnoliopsida</taxon>
        <taxon>eudicotyledons</taxon>
        <taxon>Gunneridae</taxon>
        <taxon>Pentapetalae</taxon>
        <taxon>rosids</taxon>
        <taxon>fabids</taxon>
        <taxon>Malpighiales</taxon>
        <taxon>Salicaceae</taxon>
        <taxon>Saliceae</taxon>
        <taxon>Populus</taxon>
    </lineage>
</organism>
<accession>A0ACC0RQ96</accession>
<sequence>MDSLRQQSLTPSFLYSSSSSAKPFSLSNLLHSEQPSLSPSSSSSTTTMDSKSREHESSRRVKSELLVQVDGVNNIPTCEDGHRKIVMVLAATNFSWDIDEALRLHIYIPFPNFESRKELIRINLKTIEVATDVDIDEVARRTEGYSEDALTNITSKARDEIKNMPKDEISNDPVAMCDFEEALWKVQRSISQADMEKQGGWFPEFGSA</sequence>
<comment type="caution">
    <text evidence="1">The sequence shown here is derived from an EMBL/GenBank/DDBJ whole genome shotgun (WGS) entry which is preliminary data.</text>
</comment>
<reference evidence="1 2" key="1">
    <citation type="journal article" date="2006" name="Science">
        <title>The genome of black cottonwood, Populus trichocarpa (Torr. &amp; Gray).</title>
        <authorList>
            <person name="Tuskan G.A."/>
            <person name="Difazio S."/>
            <person name="Jansson S."/>
            <person name="Bohlmann J."/>
            <person name="Grigoriev I."/>
            <person name="Hellsten U."/>
            <person name="Putnam N."/>
            <person name="Ralph S."/>
            <person name="Rombauts S."/>
            <person name="Salamov A."/>
            <person name="Schein J."/>
            <person name="Sterck L."/>
            <person name="Aerts A."/>
            <person name="Bhalerao R.R."/>
            <person name="Bhalerao R.P."/>
            <person name="Blaudez D."/>
            <person name="Boerjan W."/>
            <person name="Brun A."/>
            <person name="Brunner A."/>
            <person name="Busov V."/>
            <person name="Campbell M."/>
            <person name="Carlson J."/>
            <person name="Chalot M."/>
            <person name="Chapman J."/>
            <person name="Chen G.L."/>
            <person name="Cooper D."/>
            <person name="Coutinho P.M."/>
            <person name="Couturier J."/>
            <person name="Covert S."/>
            <person name="Cronk Q."/>
            <person name="Cunningham R."/>
            <person name="Davis J."/>
            <person name="Degroeve S."/>
            <person name="Dejardin A."/>
            <person name="Depamphilis C."/>
            <person name="Detter J."/>
            <person name="Dirks B."/>
            <person name="Dubchak I."/>
            <person name="Duplessis S."/>
            <person name="Ehlting J."/>
            <person name="Ellis B."/>
            <person name="Gendler K."/>
            <person name="Goodstein D."/>
            <person name="Gribskov M."/>
            <person name="Grimwood J."/>
            <person name="Groover A."/>
            <person name="Gunter L."/>
            <person name="Hamberger B."/>
            <person name="Heinze B."/>
            <person name="Helariutta Y."/>
            <person name="Henrissat B."/>
            <person name="Holligan D."/>
            <person name="Holt R."/>
            <person name="Huang W."/>
            <person name="Islam-Faridi N."/>
            <person name="Jones S."/>
            <person name="Jones-Rhoades M."/>
            <person name="Jorgensen R."/>
            <person name="Joshi C."/>
            <person name="Kangasjarvi J."/>
            <person name="Karlsson J."/>
            <person name="Kelleher C."/>
            <person name="Kirkpatrick R."/>
            <person name="Kirst M."/>
            <person name="Kohler A."/>
            <person name="Kalluri U."/>
            <person name="Larimer F."/>
            <person name="Leebens-Mack J."/>
            <person name="Leple J.C."/>
            <person name="Locascio P."/>
            <person name="Lou Y."/>
            <person name="Lucas S."/>
            <person name="Martin F."/>
            <person name="Montanini B."/>
            <person name="Napoli C."/>
            <person name="Nelson D.R."/>
            <person name="Nelson C."/>
            <person name="Nieminen K."/>
            <person name="Nilsson O."/>
            <person name="Pereda V."/>
            <person name="Peter G."/>
            <person name="Philippe R."/>
            <person name="Pilate G."/>
            <person name="Poliakov A."/>
            <person name="Razumovskaya J."/>
            <person name="Richardson P."/>
            <person name="Rinaldi C."/>
            <person name="Ritland K."/>
            <person name="Rouze P."/>
            <person name="Ryaboy D."/>
            <person name="Schmutz J."/>
            <person name="Schrader J."/>
            <person name="Segerman B."/>
            <person name="Shin H."/>
            <person name="Siddiqui A."/>
            <person name="Sterky F."/>
            <person name="Terry A."/>
            <person name="Tsai C.J."/>
            <person name="Uberbacher E."/>
            <person name="Unneberg P."/>
            <person name="Vahala J."/>
            <person name="Wall K."/>
            <person name="Wessler S."/>
            <person name="Yang G."/>
            <person name="Yin T."/>
            <person name="Douglas C."/>
            <person name="Marra M."/>
            <person name="Sandberg G."/>
            <person name="Van de Peer Y."/>
            <person name="Rokhsar D."/>
        </authorList>
    </citation>
    <scope>NUCLEOTIDE SEQUENCE [LARGE SCALE GENOMIC DNA]</scope>
    <source>
        <strain evidence="2">cv. Nisqually</strain>
    </source>
</reference>
<proteinExistence type="predicted"/>
<dbReference type="Proteomes" id="UP000006729">
    <property type="component" value="Chromosome 17"/>
</dbReference>
<evidence type="ECO:0000313" key="2">
    <source>
        <dbReference type="Proteomes" id="UP000006729"/>
    </source>
</evidence>
<evidence type="ECO:0000313" key="1">
    <source>
        <dbReference type="EMBL" id="KAI9378960.1"/>
    </source>
</evidence>
<gene>
    <name evidence="1" type="ORF">POPTR_017G013601v4</name>
</gene>